<reference evidence="2" key="1">
    <citation type="submission" date="2016-06" db="EMBL/GenBank/DDBJ databases">
        <title>Parallel loss of symbiosis genes in relatives of nitrogen-fixing non-legume Parasponia.</title>
        <authorList>
            <person name="Van Velzen R."/>
            <person name="Holmer R."/>
            <person name="Bu F."/>
            <person name="Rutten L."/>
            <person name="Van Zeijl A."/>
            <person name="Liu W."/>
            <person name="Santuari L."/>
            <person name="Cao Q."/>
            <person name="Sharma T."/>
            <person name="Shen D."/>
            <person name="Roswanjaya Y."/>
            <person name="Wardhani T."/>
            <person name="Kalhor M.S."/>
            <person name="Jansen J."/>
            <person name="Van den Hoogen J."/>
            <person name="Gungor B."/>
            <person name="Hartog M."/>
            <person name="Hontelez J."/>
            <person name="Verver J."/>
            <person name="Yang W.-C."/>
            <person name="Schijlen E."/>
            <person name="Repin R."/>
            <person name="Schilthuizen M."/>
            <person name="Schranz E."/>
            <person name="Heidstra R."/>
            <person name="Miyata K."/>
            <person name="Fedorova E."/>
            <person name="Kohlen W."/>
            <person name="Bisseling T."/>
            <person name="Smit S."/>
            <person name="Geurts R."/>
        </authorList>
    </citation>
    <scope>NUCLEOTIDE SEQUENCE [LARGE SCALE GENOMIC DNA]</scope>
    <source>
        <strain evidence="2">cv. WU1-14</strain>
    </source>
</reference>
<dbReference type="EMBL" id="JXTB01000041">
    <property type="protein sequence ID" value="PON72025.1"/>
    <property type="molecule type" value="Genomic_DNA"/>
</dbReference>
<evidence type="ECO:0008006" key="3">
    <source>
        <dbReference type="Google" id="ProtNLM"/>
    </source>
</evidence>
<proteinExistence type="predicted"/>
<keyword evidence="2" id="KW-1185">Reference proteome</keyword>
<dbReference type="Proteomes" id="UP000237105">
    <property type="component" value="Unassembled WGS sequence"/>
</dbReference>
<organism evidence="1 2">
    <name type="scientific">Parasponia andersonii</name>
    <name type="common">Sponia andersonii</name>
    <dbReference type="NCBI Taxonomy" id="3476"/>
    <lineage>
        <taxon>Eukaryota</taxon>
        <taxon>Viridiplantae</taxon>
        <taxon>Streptophyta</taxon>
        <taxon>Embryophyta</taxon>
        <taxon>Tracheophyta</taxon>
        <taxon>Spermatophyta</taxon>
        <taxon>Magnoliopsida</taxon>
        <taxon>eudicotyledons</taxon>
        <taxon>Gunneridae</taxon>
        <taxon>Pentapetalae</taxon>
        <taxon>rosids</taxon>
        <taxon>fabids</taxon>
        <taxon>Rosales</taxon>
        <taxon>Cannabaceae</taxon>
        <taxon>Parasponia</taxon>
    </lineage>
</organism>
<name>A0A2P5DFF5_PARAD</name>
<evidence type="ECO:0000313" key="1">
    <source>
        <dbReference type="EMBL" id="PON72025.1"/>
    </source>
</evidence>
<accession>A0A2P5DFF5</accession>
<dbReference type="AlphaFoldDB" id="A0A2P5DFF5"/>
<protein>
    <recommendedName>
        <fullName evidence="3">LRR domain containing protein</fullName>
    </recommendedName>
</protein>
<comment type="caution">
    <text evidence="1">The sequence shown here is derived from an EMBL/GenBank/DDBJ whole genome shotgun (WGS) entry which is preliminary data.</text>
</comment>
<gene>
    <name evidence="1" type="ORF">PanWU01x14_068670</name>
</gene>
<evidence type="ECO:0000313" key="2">
    <source>
        <dbReference type="Proteomes" id="UP000237105"/>
    </source>
</evidence>
<sequence length="109" mass="12046">MVNLSMKVPNLLKANVILISSATTYNDLSWYIDLLNFLSNFDCSPNLCLSALSKQALIFPNVLKKACRAPLPTLNLLKVKTRGLLLGNCHLMKSLLWATPSVETLSIVE</sequence>